<keyword evidence="7" id="KW-1185">Reference proteome</keyword>
<dbReference type="GeneID" id="45851571"/>
<dbReference type="Pfam" id="PF08765">
    <property type="entry name" value="Mor"/>
    <property type="match status" value="1"/>
</dbReference>
<dbReference type="Proteomes" id="UP000008044">
    <property type="component" value="Chromosome"/>
</dbReference>
<name>A0A0H3IC80_PECPM</name>
<reference evidence="2" key="2">
    <citation type="submission" date="2012-03" db="EMBL/GenBank/DDBJ databases">
        <authorList>
            <person name="Koskinen P."/>
            <person name="Laine P."/>
            <person name="Niemi O."/>
            <person name="Nykyri J."/>
            <person name="Harjunpaa H."/>
            <person name="Auvinen P."/>
            <person name="Paulin L."/>
            <person name="Pirhonen M."/>
            <person name="Palva T."/>
            <person name="Holm L."/>
        </authorList>
    </citation>
    <scope>NUCLEOTIDE SEQUENCE</scope>
    <source>
        <strain evidence="2">SCC3193</strain>
    </source>
</reference>
<sequence length="129" mass="14751">MSYKESAAHNDFFYGLDIKKLPDQFQELIDIMGLEDAYIFSKLFGGQCKYIPKSPKCFCLDINGDSVARLCQEFGGLSIDVPHAKNIDRQLRNREIINLLDRGKSRTEVAKIYNLGVRQVANIKKTVYK</sequence>
<dbReference type="OMA" id="RRQEPCT"/>
<dbReference type="EMBL" id="CP003415">
    <property type="protein sequence ID" value="AFI92694.1"/>
    <property type="molecule type" value="Genomic_DNA"/>
</dbReference>
<organism evidence="2 5">
    <name type="scientific">Pectobacterium parmentieri</name>
    <dbReference type="NCBI Taxonomy" id="1905730"/>
    <lineage>
        <taxon>Bacteria</taxon>
        <taxon>Pseudomonadati</taxon>
        <taxon>Pseudomonadota</taxon>
        <taxon>Gammaproteobacteria</taxon>
        <taxon>Enterobacterales</taxon>
        <taxon>Pectobacteriaceae</taxon>
        <taxon>Pectobacterium</taxon>
    </lineage>
</organism>
<evidence type="ECO:0000313" key="7">
    <source>
        <dbReference type="Proteomes" id="UP001194579"/>
    </source>
</evidence>
<accession>A0A0H3IC80</accession>
<dbReference type="KEGG" id="ppar:A8F97_19105"/>
<reference evidence="4 6" key="3">
    <citation type="journal article" date="2018" name="BMC Genomics">
        <title>High genomic variability in the plant pathogenic bacterium Pectobacterium parmentieri deciphered from de novo assembled complete genomes.</title>
        <authorList>
            <person name="Zoledowska S."/>
            <person name="Motyka-Pomagruk A."/>
            <person name="Sledz W."/>
            <person name="Mengoni A."/>
            <person name="Lojkowska E."/>
        </authorList>
    </citation>
    <scope>NUCLEOTIDE SEQUENCE [LARGE SCALE GENOMIC DNA]</scope>
    <source>
        <strain evidence="4 6">IFB5626</strain>
    </source>
</reference>
<reference evidence="3" key="5">
    <citation type="submission" date="2024-05" db="EMBL/GenBank/DDBJ databases">
        <title>Identification of Pectobacterium versatile causing blackleg of potato from New York State with a whole genome sequencing approach.</title>
        <authorList>
            <person name="Ma X."/>
            <person name="Swingle B."/>
        </authorList>
    </citation>
    <scope>NUCLEOTIDE SEQUENCE</scope>
    <source>
        <strain evidence="3">NY1588A</strain>
    </source>
</reference>
<dbReference type="OrthoDB" id="6387485at2"/>
<evidence type="ECO:0000313" key="3">
    <source>
        <dbReference type="EMBL" id="MBI0555841.1"/>
    </source>
</evidence>
<proteinExistence type="predicted"/>
<dbReference type="Proteomes" id="UP001194579">
    <property type="component" value="Unassembled WGS sequence"/>
</dbReference>
<dbReference type="EMBL" id="WABS01000031">
    <property type="protein sequence ID" value="MBI0555841.1"/>
    <property type="molecule type" value="Genomic_DNA"/>
</dbReference>
<dbReference type="KEGG" id="pec:W5S_4648"/>
<reference evidence="2 5" key="1">
    <citation type="journal article" date="2012" name="J. Bacteriol.">
        <title>Genome sequence of Pectobacterium sp. strain SCC3193.</title>
        <authorList>
            <person name="Koskinen J.P."/>
            <person name="Laine P."/>
            <person name="Niemi O."/>
            <person name="Nykyri J."/>
            <person name="Harjunpaa H."/>
            <person name="Auvinen P."/>
            <person name="Paulin L."/>
            <person name="Pirhonen M."/>
            <person name="Palva T."/>
            <person name="Holm L."/>
        </authorList>
    </citation>
    <scope>NUCLEOTIDE SEQUENCE [LARGE SCALE GENOMIC DNA]</scope>
    <source>
        <strain evidence="2 5">SCC3193</strain>
    </source>
</reference>
<dbReference type="eggNOG" id="COG5566">
    <property type="taxonomic scope" value="Bacteria"/>
</dbReference>
<dbReference type="InterPro" id="IPR009057">
    <property type="entry name" value="Homeodomain-like_sf"/>
</dbReference>
<dbReference type="InterPro" id="IPR014875">
    <property type="entry name" value="Mor_transcription_activator"/>
</dbReference>
<evidence type="ECO:0000313" key="5">
    <source>
        <dbReference type="Proteomes" id="UP000008044"/>
    </source>
</evidence>
<dbReference type="RefSeq" id="WP_014702064.1">
    <property type="nucleotide sequence ID" value="NC_017845.1"/>
</dbReference>
<feature type="domain" description="Mor transcription activator" evidence="1">
    <location>
        <begin position="66"/>
        <end position="127"/>
    </location>
</feature>
<evidence type="ECO:0000313" key="2">
    <source>
        <dbReference type="EMBL" id="AFI92694.1"/>
    </source>
</evidence>
<evidence type="ECO:0000259" key="1">
    <source>
        <dbReference type="Pfam" id="PF08765"/>
    </source>
</evidence>
<reference evidence="7" key="4">
    <citation type="submission" date="2023-07" db="EMBL/GenBank/DDBJ databases">
        <title>Identification of Pectobacterium versatile causing blackleg of potato from New York State with a whole genome sequencing approach.</title>
        <authorList>
            <person name="Ma X."/>
            <person name="Swingle B."/>
        </authorList>
    </citation>
    <scope>NUCLEOTIDE SEQUENCE [LARGE SCALE GENOMIC DNA]</scope>
    <source>
        <strain evidence="7">NY1588A</strain>
    </source>
</reference>
<evidence type="ECO:0000313" key="4">
    <source>
        <dbReference type="EMBL" id="RKO78402.1"/>
    </source>
</evidence>
<dbReference type="EMBL" id="PSZG01000001">
    <property type="protein sequence ID" value="RKO78402.1"/>
    <property type="molecule type" value="Genomic_DNA"/>
</dbReference>
<gene>
    <name evidence="2" type="ordered locus">W5S_4648</name>
    <name evidence="4" type="ORF">C5E00_17245</name>
    <name evidence="3" type="ORF">F6Q06_15305</name>
</gene>
<evidence type="ECO:0000313" key="6">
    <source>
        <dbReference type="Proteomes" id="UP000269665"/>
    </source>
</evidence>
<dbReference type="SUPFAM" id="SSF46689">
    <property type="entry name" value="Homeodomain-like"/>
    <property type="match status" value="1"/>
</dbReference>
<dbReference type="HOGENOM" id="CLU_131403_0_1_6"/>
<dbReference type="STRING" id="1905730.W5S_4648"/>
<dbReference type="Proteomes" id="UP000269665">
    <property type="component" value="Unassembled WGS sequence"/>
</dbReference>
<dbReference type="AlphaFoldDB" id="A0A0H3IC80"/>
<protein>
    <recommendedName>
        <fullName evidence="1">Mor transcription activator domain-containing protein</fullName>
    </recommendedName>
</protein>